<gene>
    <name evidence="5" type="ORF">D4L85_23915</name>
</gene>
<keyword evidence="2" id="KW-0547">Nucleotide-binding</keyword>
<evidence type="ECO:0000256" key="2">
    <source>
        <dbReference type="ARBA" id="ARBA00022741"/>
    </source>
</evidence>
<dbReference type="InterPro" id="IPR051782">
    <property type="entry name" value="ABC_Transporter_VariousFunc"/>
</dbReference>
<reference evidence="6" key="1">
    <citation type="submission" date="2018-09" db="EMBL/GenBank/DDBJ databases">
        <title>Chryseolinea sp. KIS68-18 isolated from soil.</title>
        <authorList>
            <person name="Weon H.-Y."/>
            <person name="Kwon S.-W."/>
            <person name="Lee S.A."/>
        </authorList>
    </citation>
    <scope>NUCLEOTIDE SEQUENCE [LARGE SCALE GENOMIC DNA]</scope>
    <source>
        <strain evidence="6">KIS68-18</strain>
    </source>
</reference>
<dbReference type="Pfam" id="PF00005">
    <property type="entry name" value="ABC_tran"/>
    <property type="match status" value="1"/>
</dbReference>
<dbReference type="GO" id="GO:0016887">
    <property type="term" value="F:ATP hydrolysis activity"/>
    <property type="evidence" value="ECO:0007669"/>
    <property type="project" value="InterPro"/>
</dbReference>
<proteinExistence type="predicted"/>
<keyword evidence="3 5" id="KW-0067">ATP-binding</keyword>
<organism evidence="5 6">
    <name type="scientific">Chryseolinea soli</name>
    <dbReference type="NCBI Taxonomy" id="2321403"/>
    <lineage>
        <taxon>Bacteria</taxon>
        <taxon>Pseudomonadati</taxon>
        <taxon>Bacteroidota</taxon>
        <taxon>Cytophagia</taxon>
        <taxon>Cytophagales</taxon>
        <taxon>Fulvivirgaceae</taxon>
        <taxon>Chryseolinea</taxon>
    </lineage>
</organism>
<sequence>MLQIRNFRKAYGRFTVLSIDELAIKPGVFWIKGANGSGKSTLLKAAAGILDFDGEIVLGGKISLKKDPIEYRRRVNFAEAEPVFPEFLTGKEMMRLFASAKRAPSQQQDYLVDSMHMNAYVDEPLSTYSSGMLKKLSLALAFLGKPDVILLDEPLITMDTASLQVLYRWIEEKHRDENVSFFLSSHQPLETVLTDTLIVENQTVTPNA</sequence>
<evidence type="ECO:0000256" key="1">
    <source>
        <dbReference type="ARBA" id="ARBA00022448"/>
    </source>
</evidence>
<dbReference type="Gene3D" id="3.40.50.300">
    <property type="entry name" value="P-loop containing nucleotide triphosphate hydrolases"/>
    <property type="match status" value="1"/>
</dbReference>
<evidence type="ECO:0000313" key="5">
    <source>
        <dbReference type="EMBL" id="AYB33446.1"/>
    </source>
</evidence>
<dbReference type="PROSITE" id="PS50893">
    <property type="entry name" value="ABC_TRANSPORTER_2"/>
    <property type="match status" value="1"/>
</dbReference>
<keyword evidence="6" id="KW-1185">Reference proteome</keyword>
<protein>
    <submittedName>
        <fullName evidence="5">ABC transporter ATP-binding protein</fullName>
    </submittedName>
</protein>
<evidence type="ECO:0000256" key="3">
    <source>
        <dbReference type="ARBA" id="ARBA00022840"/>
    </source>
</evidence>
<dbReference type="PANTHER" id="PTHR42939:SF1">
    <property type="entry name" value="ABC TRANSPORTER ATP-BINDING PROTEIN ALBC-RELATED"/>
    <property type="match status" value="1"/>
</dbReference>
<dbReference type="AlphaFoldDB" id="A0A385SS46"/>
<feature type="domain" description="ABC transporter" evidence="4">
    <location>
        <begin position="2"/>
        <end position="201"/>
    </location>
</feature>
<dbReference type="KEGG" id="chk:D4L85_23915"/>
<dbReference type="InterPro" id="IPR003593">
    <property type="entry name" value="AAA+_ATPase"/>
</dbReference>
<dbReference type="GO" id="GO:0005524">
    <property type="term" value="F:ATP binding"/>
    <property type="evidence" value="ECO:0007669"/>
    <property type="project" value="UniProtKB-KW"/>
</dbReference>
<dbReference type="RefSeq" id="WP_119756682.1">
    <property type="nucleotide sequence ID" value="NZ_CP032382.1"/>
</dbReference>
<dbReference type="InterPro" id="IPR027417">
    <property type="entry name" value="P-loop_NTPase"/>
</dbReference>
<dbReference type="PROSITE" id="PS00211">
    <property type="entry name" value="ABC_TRANSPORTER_1"/>
    <property type="match status" value="1"/>
</dbReference>
<accession>A0A385SS46</accession>
<dbReference type="Proteomes" id="UP000266183">
    <property type="component" value="Chromosome"/>
</dbReference>
<dbReference type="OrthoDB" id="9801987at2"/>
<evidence type="ECO:0000259" key="4">
    <source>
        <dbReference type="PROSITE" id="PS50893"/>
    </source>
</evidence>
<dbReference type="SUPFAM" id="SSF52540">
    <property type="entry name" value="P-loop containing nucleoside triphosphate hydrolases"/>
    <property type="match status" value="1"/>
</dbReference>
<dbReference type="PANTHER" id="PTHR42939">
    <property type="entry name" value="ABC TRANSPORTER ATP-BINDING PROTEIN ALBC-RELATED"/>
    <property type="match status" value="1"/>
</dbReference>
<keyword evidence="1" id="KW-0813">Transport</keyword>
<dbReference type="InterPro" id="IPR017871">
    <property type="entry name" value="ABC_transporter-like_CS"/>
</dbReference>
<dbReference type="InterPro" id="IPR003439">
    <property type="entry name" value="ABC_transporter-like_ATP-bd"/>
</dbReference>
<dbReference type="SMART" id="SM00382">
    <property type="entry name" value="AAA"/>
    <property type="match status" value="1"/>
</dbReference>
<dbReference type="EMBL" id="CP032382">
    <property type="protein sequence ID" value="AYB33446.1"/>
    <property type="molecule type" value="Genomic_DNA"/>
</dbReference>
<name>A0A385SS46_9BACT</name>
<evidence type="ECO:0000313" key="6">
    <source>
        <dbReference type="Proteomes" id="UP000266183"/>
    </source>
</evidence>